<comment type="similarity">
    <text evidence="1">Belongs to the 3-beta-HSD family.</text>
</comment>
<evidence type="ECO:0000259" key="2">
    <source>
        <dbReference type="Pfam" id="PF01073"/>
    </source>
</evidence>
<dbReference type="Gene3D" id="3.40.50.720">
    <property type="entry name" value="NAD(P)-binding Rossmann-like Domain"/>
    <property type="match status" value="1"/>
</dbReference>
<name>A0A6V7X348_MELEN</name>
<dbReference type="Proteomes" id="UP000580250">
    <property type="component" value="Unassembled WGS sequence"/>
</dbReference>
<proteinExistence type="inferred from homology"/>
<evidence type="ECO:0000313" key="4">
    <source>
        <dbReference type="Proteomes" id="UP000580250"/>
    </source>
</evidence>
<reference evidence="3 4" key="1">
    <citation type="submission" date="2020-08" db="EMBL/GenBank/DDBJ databases">
        <authorList>
            <person name="Koutsovoulos G."/>
            <person name="Danchin GJ E."/>
        </authorList>
    </citation>
    <scope>NUCLEOTIDE SEQUENCE [LARGE SCALE GENOMIC DNA]</scope>
</reference>
<dbReference type="InterPro" id="IPR002225">
    <property type="entry name" value="3Beta_OHSteriod_DH/Estase"/>
</dbReference>
<dbReference type="Pfam" id="PF01073">
    <property type="entry name" value="3Beta_HSD"/>
    <property type="match status" value="1"/>
</dbReference>
<protein>
    <recommendedName>
        <fullName evidence="2">3-beta hydroxysteroid dehydrogenase/isomerase domain-containing protein</fullName>
    </recommendedName>
</protein>
<dbReference type="OrthoDB" id="2735536at2759"/>
<dbReference type="EMBL" id="CAJEWN010001027">
    <property type="protein sequence ID" value="CAD2193407.1"/>
    <property type="molecule type" value="Genomic_DNA"/>
</dbReference>
<comment type="caution">
    <text evidence="3">The sequence shown here is derived from an EMBL/GenBank/DDBJ whole genome shotgun (WGS) entry which is preliminary data.</text>
</comment>
<dbReference type="GO" id="GO:0016616">
    <property type="term" value="F:oxidoreductase activity, acting on the CH-OH group of donors, NAD or NADP as acceptor"/>
    <property type="evidence" value="ECO:0007669"/>
    <property type="project" value="InterPro"/>
</dbReference>
<accession>A0A6V7X348</accession>
<dbReference type="GO" id="GO:0006694">
    <property type="term" value="P:steroid biosynthetic process"/>
    <property type="evidence" value="ECO:0007669"/>
    <property type="project" value="InterPro"/>
</dbReference>
<dbReference type="InterPro" id="IPR036291">
    <property type="entry name" value="NAD(P)-bd_dom_sf"/>
</dbReference>
<keyword evidence="1" id="KW-0560">Oxidoreductase</keyword>
<sequence>MITIAITGGSGFLAAHLIYRLQYRTDIKEIRTIDRKPFKQLEGLEFLSINEKSSPRLVHYRLDLLDAKMLEKALYGVDLVFHLARKSLELLQVGNQRLLDDEYIRDNLLATRSLLDTIFKLSVPRLIYIGDAYANLPFGDNFGTSEAIHCSLPNKFLLGKYGESRAKAELEGRQRCGKPLSDGSIFHAVFLRAVHIYGEGELKLPKALQRIAKYGGIIPTLEGHSNGMHQFIYVGHLMQIVEECIGMLLLEESAIRVSSEYFYCMDETECTKFNKFIAPLVQSLGLKMGSSQWCWSTFLSIYFAEWANWLRGKDPKLQNWSLIALRFLFVYAYGFSNRKLSLLFRFKPDKSMEECQAKTAEWIRTKFCKEATERIEECEKMTEATRAKG</sequence>
<dbReference type="SUPFAM" id="SSF51735">
    <property type="entry name" value="NAD(P)-binding Rossmann-fold domains"/>
    <property type="match status" value="1"/>
</dbReference>
<feature type="domain" description="3-beta hydroxysteroid dehydrogenase/isomerase" evidence="2">
    <location>
        <begin position="5"/>
        <end position="290"/>
    </location>
</feature>
<evidence type="ECO:0000256" key="1">
    <source>
        <dbReference type="RuleBase" id="RU004475"/>
    </source>
</evidence>
<gene>
    <name evidence="3" type="ORF">MENT_LOCUS46353</name>
</gene>
<evidence type="ECO:0000313" key="3">
    <source>
        <dbReference type="EMBL" id="CAD2193407.1"/>
    </source>
</evidence>
<dbReference type="AlphaFoldDB" id="A0A6V7X348"/>
<organism evidence="3 4">
    <name type="scientific">Meloidogyne enterolobii</name>
    <name type="common">Root-knot nematode worm</name>
    <name type="synonym">Meloidogyne mayaguensis</name>
    <dbReference type="NCBI Taxonomy" id="390850"/>
    <lineage>
        <taxon>Eukaryota</taxon>
        <taxon>Metazoa</taxon>
        <taxon>Ecdysozoa</taxon>
        <taxon>Nematoda</taxon>
        <taxon>Chromadorea</taxon>
        <taxon>Rhabditida</taxon>
        <taxon>Tylenchina</taxon>
        <taxon>Tylenchomorpha</taxon>
        <taxon>Tylenchoidea</taxon>
        <taxon>Meloidogynidae</taxon>
        <taxon>Meloidogyninae</taxon>
        <taxon>Meloidogyne</taxon>
    </lineage>
</organism>
<dbReference type="PANTHER" id="PTHR43000">
    <property type="entry name" value="DTDP-D-GLUCOSE 4,6-DEHYDRATASE-RELATED"/>
    <property type="match status" value="1"/>
</dbReference>